<dbReference type="Proteomes" id="UP001165960">
    <property type="component" value="Unassembled WGS sequence"/>
</dbReference>
<accession>A0ACC2SFP9</accession>
<gene>
    <name evidence="1" type="ORF">DSO57_1023565</name>
</gene>
<comment type="caution">
    <text evidence="1">The sequence shown here is derived from an EMBL/GenBank/DDBJ whole genome shotgun (WGS) entry which is preliminary data.</text>
</comment>
<keyword evidence="2" id="KW-1185">Reference proteome</keyword>
<sequence>MVPATGPWALVGQSASYLIKLAPLLWWALPSSQLSKLASEAISPSPGIQYTDTAWKMVKEKYKMGDKLPWGYIDVKFQDGIF</sequence>
<reference evidence="1" key="1">
    <citation type="submission" date="2022-04" db="EMBL/GenBank/DDBJ databases">
        <title>Genome of the entomopathogenic fungus Entomophthora muscae.</title>
        <authorList>
            <person name="Elya C."/>
            <person name="Lovett B.R."/>
            <person name="Lee E."/>
            <person name="Macias A.M."/>
            <person name="Hajek A.E."/>
            <person name="De Bivort B.L."/>
            <person name="Kasson M.T."/>
            <person name="De Fine Licht H.H."/>
            <person name="Stajich J.E."/>
        </authorList>
    </citation>
    <scope>NUCLEOTIDE SEQUENCE</scope>
    <source>
        <strain evidence="1">Berkeley</strain>
    </source>
</reference>
<evidence type="ECO:0000313" key="1">
    <source>
        <dbReference type="EMBL" id="KAJ9061125.1"/>
    </source>
</evidence>
<dbReference type="EMBL" id="QTSX02005094">
    <property type="protein sequence ID" value="KAJ9061125.1"/>
    <property type="molecule type" value="Genomic_DNA"/>
</dbReference>
<protein>
    <submittedName>
        <fullName evidence="1">Uncharacterized protein</fullName>
    </submittedName>
</protein>
<evidence type="ECO:0000313" key="2">
    <source>
        <dbReference type="Proteomes" id="UP001165960"/>
    </source>
</evidence>
<proteinExistence type="predicted"/>
<organism evidence="1 2">
    <name type="scientific">Entomophthora muscae</name>
    <dbReference type="NCBI Taxonomy" id="34485"/>
    <lineage>
        <taxon>Eukaryota</taxon>
        <taxon>Fungi</taxon>
        <taxon>Fungi incertae sedis</taxon>
        <taxon>Zoopagomycota</taxon>
        <taxon>Entomophthoromycotina</taxon>
        <taxon>Entomophthoromycetes</taxon>
        <taxon>Entomophthorales</taxon>
        <taxon>Entomophthoraceae</taxon>
        <taxon>Entomophthora</taxon>
    </lineage>
</organism>
<name>A0ACC2SFP9_9FUNG</name>